<reference evidence="2" key="1">
    <citation type="journal article" date="2023" name="Int. J. Syst. Evol. Microbiol.">
        <title>Mesoterricola silvestris gen. nov., sp. nov., Mesoterricola sediminis sp. nov., Geothrix oryzae sp. nov., Geothrix edaphica sp. nov., Geothrix rubra sp. nov., and Geothrix limicola sp. nov., six novel members of Acidobacteriota isolated from soils.</title>
        <authorList>
            <person name="Itoh H."/>
            <person name="Sugisawa Y."/>
            <person name="Mise K."/>
            <person name="Xu Z."/>
            <person name="Kuniyasu M."/>
            <person name="Ushijima N."/>
            <person name="Kawano K."/>
            <person name="Kobayashi E."/>
            <person name="Shiratori Y."/>
            <person name="Masuda Y."/>
            <person name="Senoo K."/>
        </authorList>
    </citation>
    <scope>NUCLEOTIDE SEQUENCE [LARGE SCALE GENOMIC DNA]</scope>
    <source>
        <strain evidence="2">W79</strain>
    </source>
</reference>
<dbReference type="RefSeq" id="WP_316414576.1">
    <property type="nucleotide sequence ID" value="NZ_AP027080.1"/>
</dbReference>
<keyword evidence="2" id="KW-1185">Reference proteome</keyword>
<organism evidence="1 2">
    <name type="scientific">Mesoterricola silvestris</name>
    <dbReference type="NCBI Taxonomy" id="2927979"/>
    <lineage>
        <taxon>Bacteria</taxon>
        <taxon>Pseudomonadati</taxon>
        <taxon>Acidobacteriota</taxon>
        <taxon>Holophagae</taxon>
        <taxon>Holophagales</taxon>
        <taxon>Holophagaceae</taxon>
        <taxon>Mesoterricola</taxon>
    </lineage>
</organism>
<dbReference type="Proteomes" id="UP001238179">
    <property type="component" value="Chromosome"/>
</dbReference>
<dbReference type="Pfam" id="PF11383">
    <property type="entry name" value="DUF3187"/>
    <property type="match status" value="1"/>
</dbReference>
<gene>
    <name evidence="1" type="ORF">METEAL_08500</name>
</gene>
<accession>A0AA48K7Z2</accession>
<dbReference type="KEGG" id="msil:METEAL_08500"/>
<name>A0AA48K7Z2_9BACT</name>
<protein>
    <submittedName>
        <fullName evidence="1">Uncharacterized protein</fullName>
    </submittedName>
</protein>
<proteinExistence type="predicted"/>
<dbReference type="InterPro" id="IPR021523">
    <property type="entry name" value="DUF3187"/>
</dbReference>
<evidence type="ECO:0000313" key="1">
    <source>
        <dbReference type="EMBL" id="BDU71676.1"/>
    </source>
</evidence>
<dbReference type="AlphaFoldDB" id="A0AA48K7Z2"/>
<dbReference type="EMBL" id="AP027080">
    <property type="protein sequence ID" value="BDU71676.1"/>
    <property type="molecule type" value="Genomic_DNA"/>
</dbReference>
<evidence type="ECO:0000313" key="2">
    <source>
        <dbReference type="Proteomes" id="UP001238179"/>
    </source>
</evidence>
<sequence length="357" mass="39607">MGPSLGALGLAAALSLGAQDLELGPAPTREMFPLYLATLVYKPVDPTPLGAGRWRVDVDHMRANVFEFSDIFKADAPPADSRVAVTRETAQAMAAAHPGLPVLFYFDEEVVRTSLSVRLGLSDRTDVWAEFPFVSQTGGGLDAPIEEFHRLGFEQFGRDRVRRDQVTVAIMAHGQLQFYTDQPVRARTQDPTFGLTHRLVAGPALELSVYAALKPPLTTQYGVFRSGWDHGLGLTARWRAAPDHVLYGGVGAIRRPRGTLAYSSIAFGRMSGGWGAHATWEYRRWKRFRPFIQLYAQSGFLPEQPYQKLHRPSLQHDLGCRWFLGAKTALTLRYLNNITHNENTADMGIGMSLTVLL</sequence>